<dbReference type="Proteomes" id="UP000319578">
    <property type="component" value="Unassembled WGS sequence"/>
</dbReference>
<gene>
    <name evidence="3" type="ORF">ADS79_27905</name>
    <name evidence="2" type="ORF">BRE01_26980</name>
</gene>
<keyword evidence="1" id="KW-0812">Transmembrane</keyword>
<proteinExistence type="predicted"/>
<sequence>MFNAFIAFIITLLFGVVIFAKIWWDGSGMSFTFTKWYFGIFFIAALVVGACTFAGFIQF</sequence>
<feature type="transmembrane region" description="Helical" evidence="1">
    <location>
        <begin position="36"/>
        <end position="57"/>
    </location>
</feature>
<protein>
    <submittedName>
        <fullName evidence="3">Uncharacterized protein</fullName>
    </submittedName>
</protein>
<evidence type="ECO:0000313" key="4">
    <source>
        <dbReference type="Proteomes" id="UP000036834"/>
    </source>
</evidence>
<dbReference type="EMBL" id="LGIQ01000011">
    <property type="protein sequence ID" value="KNB69677.1"/>
    <property type="molecule type" value="Genomic_DNA"/>
</dbReference>
<reference evidence="3" key="2">
    <citation type="submission" date="2015-07" db="EMBL/GenBank/DDBJ databases">
        <title>MeaNS - Measles Nucleotide Surveillance Program.</title>
        <authorList>
            <person name="Tran T."/>
            <person name="Druce J."/>
        </authorList>
    </citation>
    <scope>NUCLEOTIDE SEQUENCE</scope>
    <source>
        <strain evidence="3">DSM 9887</strain>
    </source>
</reference>
<evidence type="ECO:0000313" key="5">
    <source>
        <dbReference type="Proteomes" id="UP000319578"/>
    </source>
</evidence>
<dbReference type="OrthoDB" id="2665193at2"/>
<accession>A0A0K9YLZ8</accession>
<keyword evidence="1" id="KW-1133">Transmembrane helix</keyword>
<keyword evidence="5" id="KW-1185">Reference proteome</keyword>
<evidence type="ECO:0000256" key="1">
    <source>
        <dbReference type="SAM" id="Phobius"/>
    </source>
</evidence>
<dbReference type="Proteomes" id="UP000036834">
    <property type="component" value="Unassembled WGS sequence"/>
</dbReference>
<dbReference type="PATRIC" id="fig|54915.3.peg.4776"/>
<organism evidence="3 4">
    <name type="scientific">Brevibacillus reuszeri</name>
    <dbReference type="NCBI Taxonomy" id="54915"/>
    <lineage>
        <taxon>Bacteria</taxon>
        <taxon>Bacillati</taxon>
        <taxon>Bacillota</taxon>
        <taxon>Bacilli</taxon>
        <taxon>Bacillales</taxon>
        <taxon>Paenibacillaceae</taxon>
        <taxon>Brevibacillus</taxon>
    </lineage>
</organism>
<evidence type="ECO:0000313" key="2">
    <source>
        <dbReference type="EMBL" id="GED68996.1"/>
    </source>
</evidence>
<dbReference type="EMBL" id="BJON01000009">
    <property type="protein sequence ID" value="GED68996.1"/>
    <property type="molecule type" value="Genomic_DNA"/>
</dbReference>
<keyword evidence="1" id="KW-0472">Membrane</keyword>
<name>A0A0K9YLZ8_9BACL</name>
<reference evidence="2 5" key="3">
    <citation type="submission" date="2019-06" db="EMBL/GenBank/DDBJ databases">
        <title>Whole genome shotgun sequence of Brevibacillus reuszeri NBRC 15719.</title>
        <authorList>
            <person name="Hosoyama A."/>
            <person name="Uohara A."/>
            <person name="Ohji S."/>
            <person name="Ichikawa N."/>
        </authorList>
    </citation>
    <scope>NUCLEOTIDE SEQUENCE [LARGE SCALE GENOMIC DNA]</scope>
    <source>
        <strain evidence="2 5">NBRC 15719</strain>
    </source>
</reference>
<comment type="caution">
    <text evidence="3">The sequence shown here is derived from an EMBL/GenBank/DDBJ whole genome shotgun (WGS) entry which is preliminary data.</text>
</comment>
<evidence type="ECO:0000313" key="3">
    <source>
        <dbReference type="EMBL" id="KNB69677.1"/>
    </source>
</evidence>
<reference evidence="4" key="1">
    <citation type="submission" date="2015-07" db="EMBL/GenBank/DDBJ databases">
        <title>Genome sequencing project for genomic taxonomy and phylogenomics of Bacillus-like bacteria.</title>
        <authorList>
            <person name="Liu B."/>
            <person name="Wang J."/>
            <person name="Zhu Y."/>
            <person name="Liu G."/>
            <person name="Chen Q."/>
            <person name="Chen Z."/>
            <person name="Lan J."/>
            <person name="Che J."/>
            <person name="Ge C."/>
            <person name="Shi H."/>
            <person name="Pan Z."/>
            <person name="Liu X."/>
        </authorList>
    </citation>
    <scope>NUCLEOTIDE SEQUENCE [LARGE SCALE GENOMIC DNA]</scope>
    <source>
        <strain evidence="4">DSM 9887</strain>
    </source>
</reference>
<dbReference type="RefSeq" id="WP_049741708.1">
    <property type="nucleotide sequence ID" value="NZ_BJON01000009.1"/>
</dbReference>
<dbReference type="AlphaFoldDB" id="A0A0K9YLZ8"/>